<dbReference type="Pfam" id="PF00616">
    <property type="entry name" value="RasGAP"/>
    <property type="match status" value="2"/>
</dbReference>
<dbReference type="Proteomes" id="UP000008370">
    <property type="component" value="Unassembled WGS sequence"/>
</dbReference>
<evidence type="ECO:0000313" key="6">
    <source>
        <dbReference type="Proteomes" id="UP000008370"/>
    </source>
</evidence>
<protein>
    <recommendedName>
        <fullName evidence="4">Ras-GAP domain-containing protein</fullName>
    </recommendedName>
</protein>
<feature type="compositionally biased region" description="Basic and acidic residues" evidence="3">
    <location>
        <begin position="155"/>
        <end position="168"/>
    </location>
</feature>
<dbReference type="InterPro" id="IPR001936">
    <property type="entry name" value="RasGAP_dom"/>
</dbReference>
<organism evidence="5 6">
    <name type="scientific">Phanerochaete carnosa (strain HHB-10118-sp)</name>
    <name type="common">White-rot fungus</name>
    <name type="synonym">Peniophora carnosa</name>
    <dbReference type="NCBI Taxonomy" id="650164"/>
    <lineage>
        <taxon>Eukaryota</taxon>
        <taxon>Fungi</taxon>
        <taxon>Dikarya</taxon>
        <taxon>Basidiomycota</taxon>
        <taxon>Agaricomycotina</taxon>
        <taxon>Agaricomycetes</taxon>
        <taxon>Polyporales</taxon>
        <taxon>Phanerochaetaceae</taxon>
        <taxon>Phanerochaete</taxon>
    </lineage>
</organism>
<evidence type="ECO:0000313" key="5">
    <source>
        <dbReference type="EMBL" id="EKM59988.1"/>
    </source>
</evidence>
<dbReference type="GO" id="GO:0005096">
    <property type="term" value="F:GTPase activator activity"/>
    <property type="evidence" value="ECO:0007669"/>
    <property type="project" value="UniProtKB-KW"/>
</dbReference>
<sequence length="2712" mass="302843">MPARRASTAAATQPPAAGRVHRSNGSSTSVVASSPTVVHGGSPYPGSSNGASTSGTPQQKMVVVLINRLRGKLPCYSGTTLPEVESDDPLRQTVESLKDISRDSIDIVAWALTELLEKLHKNFDITGPRALEVLQSQLFVLKVLSIAMASRWKKQQDTRPESSLEKRSNGPPSISSIPGSSANSSYHMPRGRQASSEQLSSLSPWIEPTPLDETCARYILSVMVMFLRQAAPPQERLMSAANLEFDASYHDLESIESIEVSAPLDISHSALPTSPNVVPVYSKAETSRAKLPSFMRIHVPIVPNIHTHHSTSFERTSPALCNSISAMHTLIAKFSGRVVYHLSGSNWAVVFSRIKSKIHVLASNSETDPDIMDVRLMTHCWLDRARLVQLLHELSSLLVNMRREAQTAIAAPLRTAVWNWIEFHQEEFDDAQRHHRRLEGTPERVFDILYQLVENSNKAAIWPTLTVLMCISNDRIKTEYDLHSGGVMPIHAGRKDRGFSQVLIRTMLHLSRASEVAIICILDVCRAASRIEPGEEVALQAMAYDLAHEVKVILSKWGGNSKPFWECPDEIDVALVSDALVTLFRFLPTTESMPIIMQALQPEMSDAVKISAIKACITLITESSITRRGEIDSNGLVKKANYRPKAKRYTTETLPDRELAIHVTMALWRADVHWFLDGINPDNEPRWIPDTLEQWQAESGSSVKWGMAKTIRYIQEGIRASAEGSPTFVAGSKWMMHCGSGTMAAFGLTLLTCRTDFRSQKMWMEMAYELLYRFTRLTIEKVRHIQLTPERVPAFAIAEIAFMVTLTSAERQTSWMAAQCLRIIAGAERQKGGAPPHFTTEEEKVKRYPVFEQLGDPKAQPLGRVADQKRIRKLMRVLAIPSSAHIAVWQECYWRWCMLREMSSPTSMDALEEGPLPNGDGSLTAEVNPLHPREERPLNELQDRQNQWHNLTLFLTAFGATCLDNVNEPFDPSGLAAFIPVRYLPDNLRILREPKPLLESFISELVDLLVVDNEKVRELAREALSTEAHPRIYPLILRELKRVLDDIAREDDLAWGTVAVFLEQFTMILKVVIENAPSGEELRGMDVMSTLCTVASLITRINDSSTVRLKLKFCLLCDTYLDHSDSLSIRKDGLFRVGIADFVVEWPQDFAVYPDQEAGRVMRELSCATLRTAVKLFDKLDLQPEEGQQEEPGHNVARLFIRYSGFLFKMLDRLNPTMVDDGLSEQTSFSQSKISNKDVDLRELIINGLASLISANTEFGIKHCLPMTYDADPVRRVIFAHVFARVIAKGIRFNPQKEQSTSTKQDKLIELIKTGETELALAICSCCPPGEADQIINVMLNLFDTRSKLMSLVKAMIDKEISSTETEASLFRGNSICTRFLSAFARVYGYNYLRNLIQPLIKTMSSLPPGHAYDLDPSKAPNMDYEQNKHDLIYVASAFLEIVSASAPVIPSMFREICAHIGKSVNKVWPEAKFQTLGAFIFLRFISPAIVNPGVVDVEVPPDPVLRRGLMNIAKIMQNLANNIFFGKEVHMVPLNDFLRANIVNVTRYLSEINKYTPPEDGHEEWLDTPFDETDAIVLHRFFEKHADKVGKELLSTSKAEDGPEDGPDTAPGKRLWGSICSSLIDANQLGVIPQKSELTSDQHEEYRALMSRFHHRDTSSVQHLFAPAGTPPDQLAIFVVVVSKIEVEALDLELLLYYVFKTLMSPPYVNRNFDIIFDWTAFTPNSQLPVHWLKFAYETTPVDIRQRFKMSRMLTPNALALRYMRRLYNLTGGISLSDGYTMHTSTSELLRNYPDGTHVPCLQHAFEQEDEHGEEFTDVYMRHNQPIRVPVTLRVAQTHLRIVALRATSVSNALSCRATEIIPLVDISDVYNVATGHEQNEFIIRKIRHGSTLYFTSVERDAVVKTIRVTKGSMKQVPIPGSERFSKLSNVVATLLHIGMVNIGSDNEELRVASYELLCSVCTYLDFEGKPVVPTKAIFVPGRASAFVSQLSDKLAGFAPQLTLDFIQEVAAGISKLPVSQRISCLQYMSPWVRNLSQFTDPTNRLHDHNGAKLRDCVRMLIDLTAGDQEIHSVGHKYIWREIAESDSDLINIVVDELMRAAVDGGIGSQRCETVADTMSALRSIHVRGRLLSRIRKVLGKTTHHPSRSLADNDNWNELACLTRLTLVANYLPRHVTHGQVFVPECAHFVSIVAGTGQLLVRTSVYGIVVNQLHSTYLARSASGEGSATPEIQALLDEFATTETLKIFGLIRPTPTSDYAVYDPPNDRQYLENLEKLSRLLVRVMEILAGSRSLLNTWRARWMGLVTSSAFQVSPAIQARAFVTLSILATSDVDDDLLYQMLVALKTALLTYDDSDATVMVSMLRCIHKIVTALPTTSRYLAQLFWLAVALLQSGHIGLYAEAIQLLRASLERMHEQNLFKKSGVATTLMESREPLDEVASQLDHLLGVSFQSSFSFTLAHIIFKGVRHQMLKDSAEAALRDLLRITARTCVDHDHADGTGSSLCPDVVGYFIALLPLSTTVTSFKTLLEDARADRSWLTEEKLPVENNDDGTMSRIPFSLLGIQNGLNALYAATFVSTILNSSQGDDTETEMLFNIISDIVSTYPDTVSTAFDCLQEKIIDSFASANNTTILLACSNIFHVAMQDARYSSILRSSAPTPTTLGELNGSARVSELTDVGMGGLASIYSFSSDPRTVAMIQWTAQLVSKIIE</sequence>
<feature type="region of interest" description="Disordered" evidence="3">
    <location>
        <begin position="1"/>
        <end position="56"/>
    </location>
</feature>
<evidence type="ECO:0000256" key="1">
    <source>
        <dbReference type="ARBA" id="ARBA00022468"/>
    </source>
</evidence>
<feature type="compositionally biased region" description="Low complexity" evidence="3">
    <location>
        <begin position="1"/>
        <end position="17"/>
    </location>
</feature>
<evidence type="ECO:0000256" key="3">
    <source>
        <dbReference type="SAM" id="MobiDB-lite"/>
    </source>
</evidence>
<dbReference type="InterPro" id="IPR023152">
    <property type="entry name" value="RasGAP_CS"/>
</dbReference>
<dbReference type="Gene3D" id="3.40.525.10">
    <property type="entry name" value="CRAL-TRIO lipid binding domain"/>
    <property type="match status" value="1"/>
</dbReference>
<dbReference type="PROSITE" id="PS50018">
    <property type="entry name" value="RAS_GTPASE_ACTIV_2"/>
    <property type="match status" value="1"/>
</dbReference>
<dbReference type="InterPro" id="IPR016024">
    <property type="entry name" value="ARM-type_fold"/>
</dbReference>
<dbReference type="InParanoid" id="K5W7R3"/>
<dbReference type="Pfam" id="PF13716">
    <property type="entry name" value="CRAL_TRIO_2"/>
    <property type="match status" value="1"/>
</dbReference>
<gene>
    <name evidence="5" type="ORF">PHACADRAFT_115378</name>
</gene>
<dbReference type="GeneID" id="18907736"/>
<reference evidence="5 6" key="1">
    <citation type="journal article" date="2012" name="BMC Genomics">
        <title>Comparative genomics of the white-rot fungi, Phanerochaete carnosa and P. chrysosporium, to elucidate the genetic basis of the distinct wood types they colonize.</title>
        <authorList>
            <person name="Suzuki H."/>
            <person name="MacDonald J."/>
            <person name="Syed K."/>
            <person name="Salamov A."/>
            <person name="Hori C."/>
            <person name="Aerts A."/>
            <person name="Henrissat B."/>
            <person name="Wiebenga A."/>
            <person name="vanKuyk P.A."/>
            <person name="Barry K."/>
            <person name="Lindquist E."/>
            <person name="LaButti K."/>
            <person name="Lapidus A."/>
            <person name="Lucas S."/>
            <person name="Coutinho P."/>
            <person name="Gong Y."/>
            <person name="Samejima M."/>
            <person name="Mahadevan R."/>
            <person name="Abou-Zaid M."/>
            <person name="de Vries R.P."/>
            <person name="Igarashi K."/>
            <person name="Yadav J.S."/>
            <person name="Grigoriev I.V."/>
            <person name="Master E.R."/>
        </authorList>
    </citation>
    <scope>NUCLEOTIDE SEQUENCE [LARGE SCALE GENOMIC DNA]</scope>
    <source>
        <strain evidence="5 6">HHB-10118-sp</strain>
    </source>
</reference>
<proteinExistence type="predicted"/>
<dbReference type="Gene3D" id="1.10.506.10">
    <property type="entry name" value="GTPase Activation - p120gap, domain 1"/>
    <property type="match status" value="2"/>
</dbReference>
<feature type="domain" description="Ras-GAP" evidence="4">
    <location>
        <begin position="1331"/>
        <end position="1522"/>
    </location>
</feature>
<dbReference type="HOGENOM" id="CLU_000249_0_2_1"/>
<dbReference type="InterPro" id="IPR036865">
    <property type="entry name" value="CRAL-TRIO_dom_sf"/>
</dbReference>
<dbReference type="RefSeq" id="XP_007392536.1">
    <property type="nucleotide sequence ID" value="XM_007392474.1"/>
</dbReference>
<feature type="compositionally biased region" description="Polar residues" evidence="3">
    <location>
        <begin position="45"/>
        <end position="56"/>
    </location>
</feature>
<dbReference type="OrthoDB" id="28245at2759"/>
<feature type="compositionally biased region" description="Low complexity" evidence="3">
    <location>
        <begin position="26"/>
        <end position="38"/>
    </location>
</feature>
<dbReference type="InterPro" id="IPR001251">
    <property type="entry name" value="CRAL-TRIO_dom"/>
</dbReference>
<name>K5W7R3_PHACS</name>
<dbReference type="Gene3D" id="2.30.29.30">
    <property type="entry name" value="Pleckstrin-homology domain (PH domain)/Phosphotyrosine-binding domain (PTB)"/>
    <property type="match status" value="1"/>
</dbReference>
<dbReference type="PROSITE" id="PS00509">
    <property type="entry name" value="RAS_GTPASE_ACTIV_1"/>
    <property type="match status" value="1"/>
</dbReference>
<feature type="compositionally biased region" description="Low complexity" evidence="3">
    <location>
        <begin position="169"/>
        <end position="185"/>
    </location>
</feature>
<evidence type="ECO:0000259" key="4">
    <source>
        <dbReference type="PROSITE" id="PS50018"/>
    </source>
</evidence>
<dbReference type="SMART" id="SM00323">
    <property type="entry name" value="RasGAP"/>
    <property type="match status" value="1"/>
</dbReference>
<keyword evidence="1" id="KW-0343">GTPase activation</keyword>
<keyword evidence="6" id="KW-1185">Reference proteome</keyword>
<dbReference type="SUPFAM" id="SSF48371">
    <property type="entry name" value="ARM repeat"/>
    <property type="match status" value="2"/>
</dbReference>
<dbReference type="SUPFAM" id="SSF48350">
    <property type="entry name" value="GTPase activation domain, GAP"/>
    <property type="match status" value="1"/>
</dbReference>
<evidence type="ECO:0000256" key="2">
    <source>
        <dbReference type="ARBA" id="ARBA00022553"/>
    </source>
</evidence>
<keyword evidence="2" id="KW-0597">Phosphoprotein</keyword>
<accession>K5W7R3</accession>
<dbReference type="EMBL" id="JH930469">
    <property type="protein sequence ID" value="EKM59988.1"/>
    <property type="molecule type" value="Genomic_DNA"/>
</dbReference>
<dbReference type="KEGG" id="pco:PHACADRAFT_115378"/>
<dbReference type="InterPro" id="IPR008936">
    <property type="entry name" value="Rho_GTPase_activation_prot"/>
</dbReference>
<dbReference type="STRING" id="650164.K5W7R3"/>
<feature type="region of interest" description="Disordered" evidence="3">
    <location>
        <begin position="155"/>
        <end position="193"/>
    </location>
</feature>
<dbReference type="InterPro" id="IPR039360">
    <property type="entry name" value="Ras_GTPase"/>
</dbReference>
<dbReference type="InterPro" id="IPR011993">
    <property type="entry name" value="PH-like_dom_sf"/>
</dbReference>
<dbReference type="PANTHER" id="PTHR10194">
    <property type="entry name" value="RAS GTPASE-ACTIVATING PROTEINS"/>
    <property type="match status" value="1"/>
</dbReference>
<dbReference type="PANTHER" id="PTHR10194:SF142">
    <property type="entry name" value="NEUROFIBROMIN"/>
    <property type="match status" value="1"/>
</dbReference>